<dbReference type="FunFam" id="3.80.10.10:FF:000275">
    <property type="entry name" value="Leucine-rich repeat receptor-like protein kinase"/>
    <property type="match status" value="1"/>
</dbReference>
<dbReference type="InterPro" id="IPR032675">
    <property type="entry name" value="LRR_dom_sf"/>
</dbReference>
<keyword evidence="9 21" id="KW-0812">Transmembrane</keyword>
<comment type="subcellular location">
    <subcellularLocation>
        <location evidence="1">Cell membrane</location>
        <topology evidence="1">Single-pass type I membrane protein</topology>
    </subcellularLocation>
</comment>
<evidence type="ECO:0000256" key="21">
    <source>
        <dbReference type="SAM" id="Phobius"/>
    </source>
</evidence>
<dbReference type="FunFam" id="3.80.10.10:FF:000041">
    <property type="entry name" value="LRR receptor-like serine/threonine-protein kinase ERECTA"/>
    <property type="match status" value="1"/>
</dbReference>
<dbReference type="Gene3D" id="3.80.10.10">
    <property type="entry name" value="Ribonuclease Inhibitor"/>
    <property type="match status" value="3"/>
</dbReference>
<evidence type="ECO:0000256" key="4">
    <source>
        <dbReference type="ARBA" id="ARBA00022475"/>
    </source>
</evidence>
<dbReference type="GO" id="GO:0004674">
    <property type="term" value="F:protein serine/threonine kinase activity"/>
    <property type="evidence" value="ECO:0007669"/>
    <property type="project" value="UniProtKB-KW"/>
</dbReference>
<dbReference type="FunFam" id="1.10.510.10:FF:000358">
    <property type="entry name" value="Putative leucine-rich repeat receptor-like serine/threonine-protein kinase"/>
    <property type="match status" value="1"/>
</dbReference>
<evidence type="ECO:0000256" key="11">
    <source>
        <dbReference type="ARBA" id="ARBA00022737"/>
    </source>
</evidence>
<keyword evidence="11" id="KW-0677">Repeat</keyword>
<comment type="catalytic activity">
    <reaction evidence="19">
        <text>L-threonyl-[protein] + ATP = O-phospho-L-threonyl-[protein] + ADP + H(+)</text>
        <dbReference type="Rhea" id="RHEA:46608"/>
        <dbReference type="Rhea" id="RHEA-COMP:11060"/>
        <dbReference type="Rhea" id="RHEA-COMP:11605"/>
        <dbReference type="ChEBI" id="CHEBI:15378"/>
        <dbReference type="ChEBI" id="CHEBI:30013"/>
        <dbReference type="ChEBI" id="CHEBI:30616"/>
        <dbReference type="ChEBI" id="CHEBI:61977"/>
        <dbReference type="ChEBI" id="CHEBI:456216"/>
        <dbReference type="EC" id="2.7.11.1"/>
    </reaction>
</comment>
<dbReference type="PROSITE" id="PS00108">
    <property type="entry name" value="PROTEIN_KINASE_ST"/>
    <property type="match status" value="1"/>
</dbReference>
<dbReference type="Gene3D" id="1.10.510.10">
    <property type="entry name" value="Transferase(Phosphotransferase) domain 1"/>
    <property type="match status" value="1"/>
</dbReference>
<dbReference type="GO" id="GO:0005886">
    <property type="term" value="C:plasma membrane"/>
    <property type="evidence" value="ECO:0007669"/>
    <property type="project" value="UniProtKB-SubCell"/>
</dbReference>
<dbReference type="Gene3D" id="3.30.200.20">
    <property type="entry name" value="Phosphorylase Kinase, domain 1"/>
    <property type="match status" value="1"/>
</dbReference>
<dbReference type="Pfam" id="PF13855">
    <property type="entry name" value="LRR_8"/>
    <property type="match status" value="2"/>
</dbReference>
<dbReference type="Pfam" id="PF00069">
    <property type="entry name" value="Pkinase"/>
    <property type="match status" value="1"/>
</dbReference>
<keyword evidence="17" id="KW-0675">Receptor</keyword>
<evidence type="ECO:0000313" key="24">
    <source>
        <dbReference type="Proteomes" id="UP000298652"/>
    </source>
</evidence>
<dbReference type="InterPro" id="IPR011009">
    <property type="entry name" value="Kinase-like_dom_sf"/>
</dbReference>
<keyword evidence="5" id="KW-0723">Serine/threonine-protein kinase</keyword>
<comment type="catalytic activity">
    <reaction evidence="20">
        <text>L-seryl-[protein] + ATP = O-phospho-L-seryl-[protein] + ADP + H(+)</text>
        <dbReference type="Rhea" id="RHEA:17989"/>
        <dbReference type="Rhea" id="RHEA-COMP:9863"/>
        <dbReference type="Rhea" id="RHEA-COMP:11604"/>
        <dbReference type="ChEBI" id="CHEBI:15378"/>
        <dbReference type="ChEBI" id="CHEBI:29999"/>
        <dbReference type="ChEBI" id="CHEBI:30616"/>
        <dbReference type="ChEBI" id="CHEBI:83421"/>
        <dbReference type="ChEBI" id="CHEBI:456216"/>
        <dbReference type="EC" id="2.7.11.1"/>
    </reaction>
</comment>
<dbReference type="SUPFAM" id="SSF52058">
    <property type="entry name" value="L domain-like"/>
    <property type="match status" value="2"/>
</dbReference>
<evidence type="ECO:0000256" key="18">
    <source>
        <dbReference type="ARBA" id="ARBA00023180"/>
    </source>
</evidence>
<keyword evidence="14" id="KW-0067">ATP-binding</keyword>
<dbReference type="InterPro" id="IPR003591">
    <property type="entry name" value="Leu-rich_rpt_typical-subtyp"/>
</dbReference>
<evidence type="ECO:0000256" key="17">
    <source>
        <dbReference type="ARBA" id="ARBA00023170"/>
    </source>
</evidence>
<keyword evidence="6" id="KW-0597">Phosphoprotein</keyword>
<keyword evidence="18" id="KW-0325">Glycoprotein</keyword>
<dbReference type="Pfam" id="PF00560">
    <property type="entry name" value="LRR_1"/>
    <property type="match status" value="5"/>
</dbReference>
<evidence type="ECO:0000256" key="13">
    <source>
        <dbReference type="ARBA" id="ARBA00022777"/>
    </source>
</evidence>
<dbReference type="PROSITE" id="PS50011">
    <property type="entry name" value="PROTEIN_KINASE_DOM"/>
    <property type="match status" value="1"/>
</dbReference>
<keyword evidence="15 21" id="KW-1133">Transmembrane helix</keyword>
<dbReference type="FunFam" id="3.80.10.10:FF:000288">
    <property type="entry name" value="LRR receptor-like serine/threonine-protein kinase EFR"/>
    <property type="match status" value="1"/>
</dbReference>
<comment type="similarity">
    <text evidence="2">Belongs to the protein kinase superfamily. Ser/Thr protein kinase family.</text>
</comment>
<evidence type="ECO:0000256" key="1">
    <source>
        <dbReference type="ARBA" id="ARBA00004251"/>
    </source>
</evidence>
<evidence type="ECO:0000256" key="8">
    <source>
        <dbReference type="ARBA" id="ARBA00022679"/>
    </source>
</evidence>
<dbReference type="InterPro" id="IPR013210">
    <property type="entry name" value="LRR_N_plant-typ"/>
</dbReference>
<evidence type="ECO:0000259" key="22">
    <source>
        <dbReference type="PROSITE" id="PS50011"/>
    </source>
</evidence>
<dbReference type="InterPro" id="IPR001611">
    <property type="entry name" value="Leu-rich_rpt"/>
</dbReference>
<dbReference type="InterPro" id="IPR051716">
    <property type="entry name" value="Plant_RL_S/T_kinase"/>
</dbReference>
<dbReference type="GO" id="GO:0005524">
    <property type="term" value="F:ATP binding"/>
    <property type="evidence" value="ECO:0007669"/>
    <property type="project" value="UniProtKB-KW"/>
</dbReference>
<evidence type="ECO:0000256" key="7">
    <source>
        <dbReference type="ARBA" id="ARBA00022614"/>
    </source>
</evidence>
<feature type="transmembrane region" description="Helical" evidence="21">
    <location>
        <begin position="624"/>
        <end position="647"/>
    </location>
</feature>
<evidence type="ECO:0000256" key="15">
    <source>
        <dbReference type="ARBA" id="ARBA00022989"/>
    </source>
</evidence>
<keyword evidence="16 21" id="KW-0472">Membrane</keyword>
<keyword evidence="10" id="KW-0732">Signal</keyword>
<evidence type="ECO:0000256" key="19">
    <source>
        <dbReference type="ARBA" id="ARBA00047899"/>
    </source>
</evidence>
<dbReference type="PANTHER" id="PTHR48053">
    <property type="entry name" value="LEUCINE RICH REPEAT FAMILY PROTEIN, EXPRESSED"/>
    <property type="match status" value="1"/>
</dbReference>
<name>A0A4U6UFI4_SETVI</name>
<evidence type="ECO:0000256" key="10">
    <source>
        <dbReference type="ARBA" id="ARBA00022729"/>
    </source>
</evidence>
<dbReference type="Gramene" id="TKW09187">
    <property type="protein sequence ID" value="TKW09187"/>
    <property type="gene ID" value="SEVIR_6G076900v2"/>
</dbReference>
<dbReference type="SUPFAM" id="SSF56112">
    <property type="entry name" value="Protein kinase-like (PK-like)"/>
    <property type="match status" value="1"/>
</dbReference>
<evidence type="ECO:0000256" key="14">
    <source>
        <dbReference type="ARBA" id="ARBA00022840"/>
    </source>
</evidence>
<evidence type="ECO:0000313" key="23">
    <source>
        <dbReference type="EMBL" id="TKW09187.1"/>
    </source>
</evidence>
<dbReference type="SMART" id="SM00369">
    <property type="entry name" value="LRR_TYP"/>
    <property type="match status" value="7"/>
</dbReference>
<dbReference type="OMA" id="LEAKSWE"/>
<keyword evidence="24" id="KW-1185">Reference proteome</keyword>
<dbReference type="Pfam" id="PF08263">
    <property type="entry name" value="LRRNT_2"/>
    <property type="match status" value="1"/>
</dbReference>
<accession>A0A4U6UFI4</accession>
<keyword evidence="8" id="KW-0808">Transferase</keyword>
<reference evidence="23" key="1">
    <citation type="submission" date="2019-03" db="EMBL/GenBank/DDBJ databases">
        <title>WGS assembly of Setaria viridis.</title>
        <authorList>
            <person name="Huang P."/>
            <person name="Jenkins J."/>
            <person name="Grimwood J."/>
            <person name="Barry K."/>
            <person name="Healey A."/>
            <person name="Mamidi S."/>
            <person name="Sreedasyam A."/>
            <person name="Shu S."/>
            <person name="Feldman M."/>
            <person name="Wu J."/>
            <person name="Yu Y."/>
            <person name="Chen C."/>
            <person name="Johnson J."/>
            <person name="Rokhsar D."/>
            <person name="Baxter I."/>
            <person name="Schmutz J."/>
            <person name="Brutnell T."/>
            <person name="Kellogg E."/>
        </authorList>
    </citation>
    <scope>NUCLEOTIDE SEQUENCE [LARGE SCALE GENOMIC DNA]</scope>
</reference>
<keyword evidence="13" id="KW-0418">Kinase</keyword>
<dbReference type="EMBL" id="CM016557">
    <property type="protein sequence ID" value="TKW09187.1"/>
    <property type="molecule type" value="Genomic_DNA"/>
</dbReference>
<protein>
    <recommendedName>
        <fullName evidence="3">non-specific serine/threonine protein kinase</fullName>
        <ecNumber evidence="3">2.7.11.1</ecNumber>
    </recommendedName>
</protein>
<evidence type="ECO:0000256" key="6">
    <source>
        <dbReference type="ARBA" id="ARBA00022553"/>
    </source>
</evidence>
<sequence length="972" mass="105980">MINSGAYTPRDTKKEKEKKTLLRRGEMDHHVLIFLLVSYLLIFLSNPFPILAAGSTNKSEIDRHALLNFKLGIVDPLGALSSWRKDLHFCRWNGVMCGKAHPFRVVALKLNSLRLSGQLPSSLANLTSITQLELGHNSFSGPIPEELATLPKLQDLILASNMLEGKIPESLGNTSRSLSYVNLADNILSGGIPYSLATSSSLTALILANNNLSGGIPHSLATSSSLTRLDLAVNRLSGMIPASLFNGSSQLAFVNLGWNLFSGPIPDFHSMVALQNLSLSGNNLLGSIPASLGNVSSLIGIYLDSNNLGGSIPETLSQIKNLSLLVLRGNNLLGQVPSQLYNISSLVRLDLSQNNLTGSIPASLANSSKLQMIDLSRNSISGEIPSSIWNLRNLVVLRLSQNKLSGQITPAVGNLRRLSQLNLDSNSLSGNIPASLGQCKQLTMLNLSVNNLEGHIPTQLLNITTLVSLDLSRNDLIGSIPQQTGMINLAILNISYNQLSGKIPLSLGQCLVLSFLHMENNQLDGVIPQSFMNLKAIQQIDLSHNSITGQIPDFFNSFTALEDLDLSFNNFEGPVPTSGYFRNGSVVDLYGNTKLCASVSMFALPICPTTSTVLKKRHLINTRLLLIVAPPIAIAFFSFLSCMITLLKKRTHTASIYKGTMKKVSYGDILKATNWLSPVNKISSSRTSSIYIGRFEFETDLVAIKVFHLDEHGSLNNFLMECEVLRNTRHRNLMKPVTLCSTVDLDNNEFKAIVFDFMANGSLDMWVHPKLYQNSPKRGLSLGQRIRIAMDVASALDYMHNQLTPPLVHCDLKPANVLLDYDMTARVGDFGSAKFLSLGLSSPEGFVAIGGTIGYIAPEYGMGYKISTGCDVYSFGVLLLEMLTGKRPTDTMFIDGMNLHKLVSSAYPNGLPEVLDPYMCQEGDRAFASSTLQGYLIPLVEVALSCSMELPKDRPVMHDICAKIFEIGESFL</sequence>
<evidence type="ECO:0000256" key="9">
    <source>
        <dbReference type="ARBA" id="ARBA00022692"/>
    </source>
</evidence>
<proteinExistence type="inferred from homology"/>
<gene>
    <name evidence="23" type="ORF">SEVIR_6G076900v2</name>
</gene>
<evidence type="ECO:0000256" key="5">
    <source>
        <dbReference type="ARBA" id="ARBA00022527"/>
    </source>
</evidence>
<keyword evidence="7" id="KW-0433">Leucine-rich repeat</keyword>
<feature type="domain" description="Protein kinase" evidence="22">
    <location>
        <begin position="676"/>
        <end position="972"/>
    </location>
</feature>
<evidence type="ECO:0000256" key="12">
    <source>
        <dbReference type="ARBA" id="ARBA00022741"/>
    </source>
</evidence>
<keyword evidence="4" id="KW-1003">Cell membrane</keyword>
<dbReference type="AlphaFoldDB" id="A0A4U6UFI4"/>
<dbReference type="Proteomes" id="UP000298652">
    <property type="component" value="Chromosome 6"/>
</dbReference>
<organism evidence="23 24">
    <name type="scientific">Setaria viridis</name>
    <name type="common">Green bristlegrass</name>
    <name type="synonym">Setaria italica subsp. viridis</name>
    <dbReference type="NCBI Taxonomy" id="4556"/>
    <lineage>
        <taxon>Eukaryota</taxon>
        <taxon>Viridiplantae</taxon>
        <taxon>Streptophyta</taxon>
        <taxon>Embryophyta</taxon>
        <taxon>Tracheophyta</taxon>
        <taxon>Spermatophyta</taxon>
        <taxon>Magnoliopsida</taxon>
        <taxon>Liliopsida</taxon>
        <taxon>Poales</taxon>
        <taxon>Poaceae</taxon>
        <taxon>PACMAD clade</taxon>
        <taxon>Panicoideae</taxon>
        <taxon>Panicodae</taxon>
        <taxon>Paniceae</taxon>
        <taxon>Cenchrinae</taxon>
        <taxon>Setaria</taxon>
    </lineage>
</organism>
<keyword evidence="12" id="KW-0547">Nucleotide-binding</keyword>
<dbReference type="EC" id="2.7.11.1" evidence="3"/>
<dbReference type="InterPro" id="IPR000719">
    <property type="entry name" value="Prot_kinase_dom"/>
</dbReference>
<evidence type="ECO:0000256" key="3">
    <source>
        <dbReference type="ARBA" id="ARBA00012513"/>
    </source>
</evidence>
<evidence type="ECO:0000256" key="20">
    <source>
        <dbReference type="ARBA" id="ARBA00048679"/>
    </source>
</evidence>
<dbReference type="InterPro" id="IPR008271">
    <property type="entry name" value="Ser/Thr_kinase_AS"/>
</dbReference>
<evidence type="ECO:0000256" key="2">
    <source>
        <dbReference type="ARBA" id="ARBA00008684"/>
    </source>
</evidence>
<dbReference type="PANTHER" id="PTHR48053:SF37">
    <property type="entry name" value="LEUCINE-RICH REPEAT PROTEIN KINASE FAMILY PROTEIN"/>
    <property type="match status" value="1"/>
</dbReference>
<evidence type="ECO:0000256" key="16">
    <source>
        <dbReference type="ARBA" id="ARBA00023136"/>
    </source>
</evidence>
<dbReference type="SMART" id="SM00220">
    <property type="entry name" value="S_TKc"/>
    <property type="match status" value="1"/>
</dbReference>